<keyword evidence="3" id="KW-1185">Reference proteome</keyword>
<dbReference type="PANTHER" id="PTHR35870:SF6">
    <property type="entry name" value="MGS207 PROTEIN"/>
    <property type="match status" value="1"/>
</dbReference>
<organism evidence="2 3">
    <name type="scientific">Cudoniella acicularis</name>
    <dbReference type="NCBI Taxonomy" id="354080"/>
    <lineage>
        <taxon>Eukaryota</taxon>
        <taxon>Fungi</taxon>
        <taxon>Dikarya</taxon>
        <taxon>Ascomycota</taxon>
        <taxon>Pezizomycotina</taxon>
        <taxon>Leotiomycetes</taxon>
        <taxon>Helotiales</taxon>
        <taxon>Tricladiaceae</taxon>
        <taxon>Cudoniella</taxon>
    </lineage>
</organism>
<comment type="caution">
    <text evidence="2">The sequence shown here is derived from an EMBL/GenBank/DDBJ whole genome shotgun (WGS) entry which is preliminary data.</text>
</comment>
<gene>
    <name evidence="2" type="ORF">G7Y89_g12759</name>
</gene>
<dbReference type="OrthoDB" id="10265971at2759"/>
<dbReference type="PANTHER" id="PTHR35870">
    <property type="entry name" value="PROTEIN, PUTATIVE (AFU_ORTHOLOGUE AFUA_5G03330)-RELATED"/>
    <property type="match status" value="1"/>
</dbReference>
<dbReference type="Proteomes" id="UP000566819">
    <property type="component" value="Unassembled WGS sequence"/>
</dbReference>
<dbReference type="GO" id="GO:0016491">
    <property type="term" value="F:oxidoreductase activity"/>
    <property type="evidence" value="ECO:0007669"/>
    <property type="project" value="UniProtKB-KW"/>
</dbReference>
<keyword evidence="1" id="KW-0560">Oxidoreductase</keyword>
<dbReference type="Pfam" id="PF14027">
    <property type="entry name" value="Questin_oxidase"/>
    <property type="match status" value="1"/>
</dbReference>
<evidence type="ECO:0000313" key="2">
    <source>
        <dbReference type="EMBL" id="KAF4625414.1"/>
    </source>
</evidence>
<proteinExistence type="predicted"/>
<dbReference type="EMBL" id="JAAMPI010001385">
    <property type="protein sequence ID" value="KAF4625414.1"/>
    <property type="molecule type" value="Genomic_DNA"/>
</dbReference>
<accession>A0A8H4R869</accession>
<name>A0A8H4R869_9HELO</name>
<sequence length="423" mass="48076">MTGSSPATVRLPRSSGQTELKPLSFCDMETLSDERTQTLRRLLKEGHNSVAPLRDPKLILHSHLPHLLGSAYALGASSDLLQKCYDQETSNLKNIDEGFIRGDKISKETWRNFLADKTYTVAYVDYFDEEIKKKDGDWKSVLNEYLYAGTEPIINGHTGGLGHPFIHLAYAYEYQSKGVASEALSMGCTEYFPLHGLIDYPSPDTSTYKTQSLADVIERVRTDSRFDGLLTVPGITNFDPILKQHFVTVVEHWNAWEVVDTVQQFEQLCDLSVLLAISDGDPEKSFDFYHVHLMTICHALRVIWQEFPADRQVALLRQYGLFAILIYVAQLRSHFGMEGIEAVKTEGRDWTWVTKTALAHKWVLDAHFFKVVRAPKVFSETYGEKNDFYLKAAIKFLTEFRGWEGFGFGVEGYDPSVDGYIPK</sequence>
<protein>
    <recommendedName>
        <fullName evidence="4">MGS207 protein</fullName>
    </recommendedName>
</protein>
<evidence type="ECO:0000313" key="3">
    <source>
        <dbReference type="Proteomes" id="UP000566819"/>
    </source>
</evidence>
<dbReference type="InterPro" id="IPR025337">
    <property type="entry name" value="Questin_oxidase-like"/>
</dbReference>
<reference evidence="2 3" key="1">
    <citation type="submission" date="2020-03" db="EMBL/GenBank/DDBJ databases">
        <title>Draft Genome Sequence of Cudoniella acicularis.</title>
        <authorList>
            <person name="Buettner E."/>
            <person name="Kellner H."/>
        </authorList>
    </citation>
    <scope>NUCLEOTIDE SEQUENCE [LARGE SCALE GENOMIC DNA]</scope>
    <source>
        <strain evidence="2 3">DSM 108380</strain>
    </source>
</reference>
<dbReference type="AlphaFoldDB" id="A0A8H4R869"/>
<evidence type="ECO:0000256" key="1">
    <source>
        <dbReference type="ARBA" id="ARBA00023002"/>
    </source>
</evidence>
<evidence type="ECO:0008006" key="4">
    <source>
        <dbReference type="Google" id="ProtNLM"/>
    </source>
</evidence>